<keyword evidence="3" id="KW-1185">Reference proteome</keyword>
<dbReference type="AlphaFoldDB" id="A0A5J5D0E9"/>
<reference evidence="2 3" key="1">
    <citation type="submission" date="2019-08" db="EMBL/GenBank/DDBJ databases">
        <title>A chromosome-level genome assembly, high-density linkage maps, and genome scans reveal the genomic architecture of hybrid incompatibilities underlying speciation via character displacement in darters (Percidae: Etheostominae).</title>
        <authorList>
            <person name="Moran R.L."/>
            <person name="Catchen J.M."/>
            <person name="Fuller R.C."/>
        </authorList>
    </citation>
    <scope>NUCLEOTIDE SEQUENCE [LARGE SCALE GENOMIC DNA]</scope>
    <source>
        <strain evidence="2">EspeVRDwgs_2016</strain>
        <tissue evidence="2">Muscle</tissue>
    </source>
</reference>
<accession>A0A5J5D0E9</accession>
<evidence type="ECO:0000256" key="1">
    <source>
        <dbReference type="SAM" id="MobiDB-lite"/>
    </source>
</evidence>
<evidence type="ECO:0000313" key="2">
    <source>
        <dbReference type="EMBL" id="KAA8586939.1"/>
    </source>
</evidence>
<organism evidence="2 3">
    <name type="scientific">Etheostoma spectabile</name>
    <name type="common">orangethroat darter</name>
    <dbReference type="NCBI Taxonomy" id="54343"/>
    <lineage>
        <taxon>Eukaryota</taxon>
        <taxon>Metazoa</taxon>
        <taxon>Chordata</taxon>
        <taxon>Craniata</taxon>
        <taxon>Vertebrata</taxon>
        <taxon>Euteleostomi</taxon>
        <taxon>Actinopterygii</taxon>
        <taxon>Neopterygii</taxon>
        <taxon>Teleostei</taxon>
        <taxon>Neoteleostei</taxon>
        <taxon>Acanthomorphata</taxon>
        <taxon>Eupercaria</taxon>
        <taxon>Perciformes</taxon>
        <taxon>Percoidei</taxon>
        <taxon>Percidae</taxon>
        <taxon>Etheostomatinae</taxon>
        <taxon>Etheostoma</taxon>
    </lineage>
</organism>
<name>A0A5J5D0E9_9PERO</name>
<gene>
    <name evidence="2" type="ORF">FQN60_000775</name>
</gene>
<dbReference type="Proteomes" id="UP000327493">
    <property type="component" value="Chromosome 13"/>
</dbReference>
<protein>
    <submittedName>
        <fullName evidence="2">Uncharacterized protein</fullName>
    </submittedName>
</protein>
<sequence length="63" mass="7045">MEEEREEQAESTQNLSGTTSTQVDTPTQSWSEENREPQNFQEPEDNDQAESAACDGELVPSQV</sequence>
<feature type="compositionally biased region" description="Polar residues" evidence="1">
    <location>
        <begin position="11"/>
        <end position="41"/>
    </location>
</feature>
<dbReference type="EMBL" id="VOFY01000013">
    <property type="protein sequence ID" value="KAA8586939.1"/>
    <property type="molecule type" value="Genomic_DNA"/>
</dbReference>
<feature type="region of interest" description="Disordered" evidence="1">
    <location>
        <begin position="1"/>
        <end position="63"/>
    </location>
</feature>
<proteinExistence type="predicted"/>
<evidence type="ECO:0000313" key="3">
    <source>
        <dbReference type="Proteomes" id="UP000327493"/>
    </source>
</evidence>
<comment type="caution">
    <text evidence="2">The sequence shown here is derived from an EMBL/GenBank/DDBJ whole genome shotgun (WGS) entry which is preliminary data.</text>
</comment>